<dbReference type="AlphaFoldDB" id="A0A329MNK7"/>
<name>A0A329MNK7_9BACL</name>
<protein>
    <recommendedName>
        <fullName evidence="3">N-acetyltransferase domain-containing protein</fullName>
    </recommendedName>
</protein>
<keyword evidence="2" id="KW-1185">Reference proteome</keyword>
<dbReference type="EMBL" id="QMFB01000004">
    <property type="protein sequence ID" value="RAV21479.1"/>
    <property type="molecule type" value="Genomic_DNA"/>
</dbReference>
<accession>A0A329MNK7</accession>
<organism evidence="1 2">
    <name type="scientific">Paenibacillus contaminans</name>
    <dbReference type="NCBI Taxonomy" id="450362"/>
    <lineage>
        <taxon>Bacteria</taxon>
        <taxon>Bacillati</taxon>
        <taxon>Bacillota</taxon>
        <taxon>Bacilli</taxon>
        <taxon>Bacillales</taxon>
        <taxon>Paenibacillaceae</taxon>
        <taxon>Paenibacillus</taxon>
    </lineage>
</organism>
<dbReference type="RefSeq" id="WP_113030570.1">
    <property type="nucleotide sequence ID" value="NZ_QMFB01000004.1"/>
</dbReference>
<evidence type="ECO:0000313" key="1">
    <source>
        <dbReference type="EMBL" id="RAV21479.1"/>
    </source>
</evidence>
<proteinExistence type="predicted"/>
<gene>
    <name evidence="1" type="ORF">DQG23_09385</name>
</gene>
<evidence type="ECO:0000313" key="2">
    <source>
        <dbReference type="Proteomes" id="UP000250369"/>
    </source>
</evidence>
<comment type="caution">
    <text evidence="1">The sequence shown here is derived from an EMBL/GenBank/DDBJ whole genome shotgun (WGS) entry which is preliminary data.</text>
</comment>
<evidence type="ECO:0008006" key="3">
    <source>
        <dbReference type="Google" id="ProtNLM"/>
    </source>
</evidence>
<sequence length="185" mass="21935">MSHVSAEEKIDTDLPNLQLLNTSDLTALNNYEERFYKAYIHLEKQNLIRKIWEFDDTYARIKTKISYSDQMVFNLHERDSIIGAIAFNVAEREFQFSEYGFCFSPQPKEKTRICEILTLFSEKNKIDKRLWGQTCQMLADRGFTDLLATSAPRPMSLYKRVFRFKVIECSIIDGETRYFIHFDLR</sequence>
<dbReference type="Proteomes" id="UP000250369">
    <property type="component" value="Unassembled WGS sequence"/>
</dbReference>
<reference evidence="1 2" key="1">
    <citation type="journal article" date="2009" name="Int. J. Syst. Evol. Microbiol.">
        <title>Paenibacillus contaminans sp. nov., isolated from a contaminated laboratory plate.</title>
        <authorList>
            <person name="Chou J.H."/>
            <person name="Lee J.H."/>
            <person name="Lin M.C."/>
            <person name="Chang P.S."/>
            <person name="Arun A.B."/>
            <person name="Young C.C."/>
            <person name="Chen W.M."/>
        </authorList>
    </citation>
    <scope>NUCLEOTIDE SEQUENCE [LARGE SCALE GENOMIC DNA]</scope>
    <source>
        <strain evidence="1 2">CKOBP-6</strain>
    </source>
</reference>